<evidence type="ECO:0000313" key="2">
    <source>
        <dbReference type="Proteomes" id="UP001345963"/>
    </source>
</evidence>
<dbReference type="EMBL" id="JAHUTI010091973">
    <property type="protein sequence ID" value="MED6262257.1"/>
    <property type="molecule type" value="Genomic_DNA"/>
</dbReference>
<protein>
    <submittedName>
        <fullName evidence="1">Uncharacterized protein</fullName>
    </submittedName>
</protein>
<organism evidence="1 2">
    <name type="scientific">Ataeniobius toweri</name>
    <dbReference type="NCBI Taxonomy" id="208326"/>
    <lineage>
        <taxon>Eukaryota</taxon>
        <taxon>Metazoa</taxon>
        <taxon>Chordata</taxon>
        <taxon>Craniata</taxon>
        <taxon>Vertebrata</taxon>
        <taxon>Euteleostomi</taxon>
        <taxon>Actinopterygii</taxon>
        <taxon>Neopterygii</taxon>
        <taxon>Teleostei</taxon>
        <taxon>Neoteleostei</taxon>
        <taxon>Acanthomorphata</taxon>
        <taxon>Ovalentaria</taxon>
        <taxon>Atherinomorphae</taxon>
        <taxon>Cyprinodontiformes</taxon>
        <taxon>Goodeidae</taxon>
        <taxon>Ataeniobius</taxon>
    </lineage>
</organism>
<sequence length="76" mass="8584">MSTPYCGTSGEPSFKVFTSKSSSLVSSYFKTFCYKVLRARTIHPALAKFSAELLHYYCQHLSSLTEHVSSYLLHLV</sequence>
<evidence type="ECO:0000313" key="1">
    <source>
        <dbReference type="EMBL" id="MED6262257.1"/>
    </source>
</evidence>
<dbReference type="Proteomes" id="UP001345963">
    <property type="component" value="Unassembled WGS sequence"/>
</dbReference>
<accession>A0ABU7CGZ6</accession>
<reference evidence="1 2" key="1">
    <citation type="submission" date="2021-07" db="EMBL/GenBank/DDBJ databases">
        <authorList>
            <person name="Palmer J.M."/>
        </authorList>
    </citation>
    <scope>NUCLEOTIDE SEQUENCE [LARGE SCALE GENOMIC DNA]</scope>
    <source>
        <strain evidence="1 2">AT_MEX2019</strain>
        <tissue evidence="1">Muscle</tissue>
    </source>
</reference>
<proteinExistence type="predicted"/>
<keyword evidence="2" id="KW-1185">Reference proteome</keyword>
<comment type="caution">
    <text evidence="1">The sequence shown here is derived from an EMBL/GenBank/DDBJ whole genome shotgun (WGS) entry which is preliminary data.</text>
</comment>
<name>A0ABU7CGZ6_9TELE</name>
<gene>
    <name evidence="1" type="ORF">ATANTOWER_016760</name>
</gene>